<dbReference type="AlphaFoldDB" id="A0A1Z4BVH6"/>
<dbReference type="RefSeq" id="WP_088618136.1">
    <property type="nucleotide sequence ID" value="NZ_CP022129.1"/>
</dbReference>
<evidence type="ECO:0000259" key="4">
    <source>
        <dbReference type="PROSITE" id="PS50943"/>
    </source>
</evidence>
<protein>
    <submittedName>
        <fullName evidence="5">Transcriptional regulator</fullName>
    </submittedName>
</protein>
<accession>A0A1Z4BVH6</accession>
<dbReference type="Proteomes" id="UP000197019">
    <property type="component" value="Chromosome"/>
</dbReference>
<dbReference type="PROSITE" id="PS50943">
    <property type="entry name" value="HTH_CROC1"/>
    <property type="match status" value="1"/>
</dbReference>
<name>A0A1Z4BVH6_9GAMM</name>
<dbReference type="EMBL" id="CP022129">
    <property type="protein sequence ID" value="ASF45253.1"/>
    <property type="molecule type" value="Genomic_DNA"/>
</dbReference>
<sequence>METIQKKLGQKIREQRGVIGLSQEGLADACGLHRTYIGSIERGERNVSLQNIVLIARALSVSPSTLLSGIE</sequence>
<dbReference type="CDD" id="cd00093">
    <property type="entry name" value="HTH_XRE"/>
    <property type="match status" value="1"/>
</dbReference>
<dbReference type="KEGG" id="mpsy:CEK71_03785"/>
<keyword evidence="2" id="KW-0238">DNA-binding</keyword>
<proteinExistence type="predicted"/>
<dbReference type="REBASE" id="209098">
    <property type="entry name" value="C.MpsM2ORF3775P"/>
</dbReference>
<keyword evidence="6" id="KW-1185">Reference proteome</keyword>
<keyword evidence="1" id="KW-0805">Transcription regulation</keyword>
<evidence type="ECO:0000256" key="2">
    <source>
        <dbReference type="ARBA" id="ARBA00023125"/>
    </source>
</evidence>
<dbReference type="Gene3D" id="1.10.260.40">
    <property type="entry name" value="lambda repressor-like DNA-binding domains"/>
    <property type="match status" value="1"/>
</dbReference>
<dbReference type="GO" id="GO:0003677">
    <property type="term" value="F:DNA binding"/>
    <property type="evidence" value="ECO:0007669"/>
    <property type="project" value="UniProtKB-KW"/>
</dbReference>
<evidence type="ECO:0000256" key="3">
    <source>
        <dbReference type="ARBA" id="ARBA00023163"/>
    </source>
</evidence>
<evidence type="ECO:0000256" key="1">
    <source>
        <dbReference type="ARBA" id="ARBA00023015"/>
    </source>
</evidence>
<evidence type="ECO:0000313" key="6">
    <source>
        <dbReference type="Proteomes" id="UP000197019"/>
    </source>
</evidence>
<keyword evidence="3" id="KW-0804">Transcription</keyword>
<dbReference type="OrthoDB" id="9800901at2"/>
<organism evidence="5 6">
    <name type="scientific">Methylovulum psychrotolerans</name>
    <dbReference type="NCBI Taxonomy" id="1704499"/>
    <lineage>
        <taxon>Bacteria</taxon>
        <taxon>Pseudomonadati</taxon>
        <taxon>Pseudomonadota</taxon>
        <taxon>Gammaproteobacteria</taxon>
        <taxon>Methylococcales</taxon>
        <taxon>Methylococcaceae</taxon>
        <taxon>Methylovulum</taxon>
    </lineage>
</organism>
<dbReference type="SUPFAM" id="SSF47413">
    <property type="entry name" value="lambda repressor-like DNA-binding domains"/>
    <property type="match status" value="1"/>
</dbReference>
<dbReference type="InterPro" id="IPR010982">
    <property type="entry name" value="Lambda_DNA-bd_dom_sf"/>
</dbReference>
<dbReference type="PANTHER" id="PTHR46797">
    <property type="entry name" value="HTH-TYPE TRANSCRIPTIONAL REGULATOR"/>
    <property type="match status" value="1"/>
</dbReference>
<reference evidence="5 6" key="1">
    <citation type="submission" date="2017-06" db="EMBL/GenBank/DDBJ databases">
        <title>Genome Sequencing of the methanotroph Methylovulum psychrotolerants str. HV10-M2 isolated from a high-altitude environment.</title>
        <authorList>
            <person name="Mateos-Rivera A."/>
        </authorList>
    </citation>
    <scope>NUCLEOTIDE SEQUENCE [LARGE SCALE GENOMIC DNA]</scope>
    <source>
        <strain evidence="5 6">HV10_M2</strain>
    </source>
</reference>
<dbReference type="GO" id="GO:0005829">
    <property type="term" value="C:cytosol"/>
    <property type="evidence" value="ECO:0007669"/>
    <property type="project" value="TreeGrafter"/>
</dbReference>
<dbReference type="SMART" id="SM00530">
    <property type="entry name" value="HTH_XRE"/>
    <property type="match status" value="1"/>
</dbReference>
<dbReference type="InterPro" id="IPR050807">
    <property type="entry name" value="TransReg_Diox_bact_type"/>
</dbReference>
<dbReference type="InterPro" id="IPR001387">
    <property type="entry name" value="Cro/C1-type_HTH"/>
</dbReference>
<gene>
    <name evidence="5" type="ORF">CEK71_03785</name>
</gene>
<feature type="domain" description="HTH cro/C1-type" evidence="4">
    <location>
        <begin position="12"/>
        <end position="66"/>
    </location>
</feature>
<evidence type="ECO:0000313" key="5">
    <source>
        <dbReference type="EMBL" id="ASF45253.1"/>
    </source>
</evidence>
<dbReference type="Pfam" id="PF01381">
    <property type="entry name" value="HTH_3"/>
    <property type="match status" value="1"/>
</dbReference>
<dbReference type="PANTHER" id="PTHR46797:SF23">
    <property type="entry name" value="HTH-TYPE TRANSCRIPTIONAL REGULATOR SUTR"/>
    <property type="match status" value="1"/>
</dbReference>
<dbReference type="GO" id="GO:0003700">
    <property type="term" value="F:DNA-binding transcription factor activity"/>
    <property type="evidence" value="ECO:0007669"/>
    <property type="project" value="TreeGrafter"/>
</dbReference>